<feature type="transmembrane region" description="Helical" evidence="4">
    <location>
        <begin position="368"/>
        <end position="387"/>
    </location>
</feature>
<feature type="transmembrane region" description="Helical" evidence="4">
    <location>
        <begin position="280"/>
        <end position="299"/>
    </location>
</feature>
<dbReference type="SUPFAM" id="SSF103473">
    <property type="entry name" value="MFS general substrate transporter"/>
    <property type="match status" value="1"/>
</dbReference>
<dbReference type="InterPro" id="IPR020846">
    <property type="entry name" value="MFS_dom"/>
</dbReference>
<dbReference type="Pfam" id="PF07690">
    <property type="entry name" value="MFS_1"/>
    <property type="match status" value="1"/>
</dbReference>
<dbReference type="KEGG" id="pct:PC1_1499"/>
<feature type="transmembrane region" description="Helical" evidence="4">
    <location>
        <begin position="134"/>
        <end position="153"/>
    </location>
</feature>
<feature type="transmembrane region" description="Helical" evidence="4">
    <location>
        <begin position="96"/>
        <end position="113"/>
    </location>
</feature>
<evidence type="ECO:0000313" key="6">
    <source>
        <dbReference type="EMBL" id="ACT12543.1"/>
    </source>
</evidence>
<feature type="transmembrane region" description="Helical" evidence="4">
    <location>
        <begin position="209"/>
        <end position="234"/>
    </location>
</feature>
<keyword evidence="3 4" id="KW-0472">Membrane</keyword>
<dbReference type="InterPro" id="IPR036259">
    <property type="entry name" value="MFS_trans_sf"/>
</dbReference>
<dbReference type="PANTHER" id="PTHR23534">
    <property type="entry name" value="MFS PERMEASE"/>
    <property type="match status" value="1"/>
</dbReference>
<feature type="transmembrane region" description="Helical" evidence="4">
    <location>
        <begin position="7"/>
        <end position="29"/>
    </location>
</feature>
<sequence length="394" mass="43304">MNKRYITVASLIIGQGLTGSIISLLTLTSTLVGNSLSPSPYLATLPITATVVGSAIMVYYASHLMNVYGRRTAFSIGSGIGILGSIFAAISVYYQIFSFFVFSTFIMGCATVFNQYYRFAGAEVFDDESSKKKCTSLIIGGGVIGGVIGPFIATKGAYLISSHLFLGTFFIAIVIFVFALGSQIFISLPKPVVIDAKIKKNHPEKEIKSILSSHYFILGTLSCALGFSIMTLVMNATPLAMHHEHYQIQESAFVLQWHFLAMYAPALFLPLIISKIKTKYIIQFGAILFLIGSLSSLYFDDFTGYIITLVAVGIGWSFMFTGGTFLINQISDKEIKHKIQGINSLVTYMLNLVASLAVGFFMNIPQGWLIINSMTIAVMFCFLVYMLKNMTRYD</sequence>
<dbReference type="Proteomes" id="UP000002736">
    <property type="component" value="Chromosome"/>
</dbReference>
<dbReference type="EMBL" id="CP001657">
    <property type="protein sequence ID" value="ACT12543.1"/>
    <property type="molecule type" value="Genomic_DNA"/>
</dbReference>
<gene>
    <name evidence="6" type="ordered locus">PC1_1499</name>
</gene>
<dbReference type="eggNOG" id="COG2814">
    <property type="taxonomic scope" value="Bacteria"/>
</dbReference>
<dbReference type="InterPro" id="IPR011701">
    <property type="entry name" value="MFS"/>
</dbReference>
<dbReference type="AlphaFoldDB" id="C6DDT1"/>
<dbReference type="STRING" id="561230.PC1_1499"/>
<feature type="transmembrane region" description="Helical" evidence="4">
    <location>
        <begin position="339"/>
        <end position="362"/>
    </location>
</feature>
<organism evidence="6 7">
    <name type="scientific">Pectobacterium carotovorum subsp. carotovorum (strain PC1)</name>
    <dbReference type="NCBI Taxonomy" id="561230"/>
    <lineage>
        <taxon>Bacteria</taxon>
        <taxon>Pseudomonadati</taxon>
        <taxon>Pseudomonadota</taxon>
        <taxon>Gammaproteobacteria</taxon>
        <taxon>Enterobacterales</taxon>
        <taxon>Pectobacteriaceae</taxon>
        <taxon>Pectobacterium</taxon>
    </lineage>
</organism>
<dbReference type="OrthoDB" id="8558006at2"/>
<dbReference type="Gene3D" id="1.20.1250.20">
    <property type="entry name" value="MFS general substrate transporter like domains"/>
    <property type="match status" value="1"/>
</dbReference>
<dbReference type="PANTHER" id="PTHR23534:SF1">
    <property type="entry name" value="MAJOR FACILITATOR SUPERFAMILY PROTEIN"/>
    <property type="match status" value="1"/>
</dbReference>
<proteinExistence type="predicted"/>
<dbReference type="PROSITE" id="PS50850">
    <property type="entry name" value="MFS"/>
    <property type="match status" value="1"/>
</dbReference>
<evidence type="ECO:0000256" key="2">
    <source>
        <dbReference type="ARBA" id="ARBA00022989"/>
    </source>
</evidence>
<dbReference type="GO" id="GO:0022857">
    <property type="term" value="F:transmembrane transporter activity"/>
    <property type="evidence" value="ECO:0007669"/>
    <property type="project" value="InterPro"/>
</dbReference>
<dbReference type="RefSeq" id="WP_015839769.1">
    <property type="nucleotide sequence ID" value="NC_012917.1"/>
</dbReference>
<feature type="transmembrane region" description="Helical" evidence="4">
    <location>
        <begin position="254"/>
        <end position="273"/>
    </location>
</feature>
<protein>
    <submittedName>
        <fullName evidence="6">Major facilitator superfamily MFS_1</fullName>
    </submittedName>
</protein>
<reference evidence="6 7" key="1">
    <citation type="submission" date="2009-07" db="EMBL/GenBank/DDBJ databases">
        <title>Complete sequence of Pectobacterium carotovorum subsp. carotovorum PC1.</title>
        <authorList>
            <consortium name="US DOE Joint Genome Institute"/>
            <person name="Lucas S."/>
            <person name="Copeland A."/>
            <person name="Lapidus A."/>
            <person name="Glavina del Rio T."/>
            <person name="Tice H."/>
            <person name="Bruce D."/>
            <person name="Goodwin L."/>
            <person name="Pitluck S."/>
            <person name="Munk A.C."/>
            <person name="Brettin T."/>
            <person name="Detter J.C."/>
            <person name="Han C."/>
            <person name="Tapia R."/>
            <person name="Larimer F."/>
            <person name="Land M."/>
            <person name="Hauser L."/>
            <person name="Kyrpides N."/>
            <person name="Mikhailova N."/>
            <person name="Balakrishnan V."/>
            <person name="Glasner J."/>
            <person name="Perna N.T."/>
        </authorList>
    </citation>
    <scope>NUCLEOTIDE SEQUENCE [LARGE SCALE GENOMIC DNA]</scope>
    <source>
        <strain evidence="6 7">PC1</strain>
    </source>
</reference>
<dbReference type="HOGENOM" id="CLU_047644_2_0_6"/>
<keyword evidence="2 4" id="KW-1133">Transmembrane helix</keyword>
<accession>C6DDT1</accession>
<evidence type="ECO:0000259" key="5">
    <source>
        <dbReference type="PROSITE" id="PS50850"/>
    </source>
</evidence>
<evidence type="ECO:0000256" key="4">
    <source>
        <dbReference type="SAM" id="Phobius"/>
    </source>
</evidence>
<feature type="transmembrane region" description="Helical" evidence="4">
    <location>
        <begin position="305"/>
        <end position="327"/>
    </location>
</feature>
<feature type="transmembrane region" description="Helical" evidence="4">
    <location>
        <begin position="165"/>
        <end position="188"/>
    </location>
</feature>
<feature type="transmembrane region" description="Helical" evidence="4">
    <location>
        <begin position="73"/>
        <end position="90"/>
    </location>
</feature>
<feature type="transmembrane region" description="Helical" evidence="4">
    <location>
        <begin position="41"/>
        <end position="61"/>
    </location>
</feature>
<name>C6DDT1_PECCP</name>
<keyword evidence="1 4" id="KW-0812">Transmembrane</keyword>
<evidence type="ECO:0000256" key="1">
    <source>
        <dbReference type="ARBA" id="ARBA00022692"/>
    </source>
</evidence>
<evidence type="ECO:0000313" key="7">
    <source>
        <dbReference type="Proteomes" id="UP000002736"/>
    </source>
</evidence>
<evidence type="ECO:0000256" key="3">
    <source>
        <dbReference type="ARBA" id="ARBA00023136"/>
    </source>
</evidence>
<feature type="domain" description="Major facilitator superfamily (MFS) profile" evidence="5">
    <location>
        <begin position="167"/>
        <end position="394"/>
    </location>
</feature>